<dbReference type="InterPro" id="IPR052164">
    <property type="entry name" value="Anthracycline_SecMetBiosynth"/>
</dbReference>
<dbReference type="Proteomes" id="UP001596074">
    <property type="component" value="Unassembled WGS sequence"/>
</dbReference>
<dbReference type="Gene3D" id="3.10.180.10">
    <property type="entry name" value="2,3-Dihydroxybiphenyl 1,2-Dioxygenase, domain 1"/>
    <property type="match status" value="2"/>
</dbReference>
<dbReference type="CDD" id="cd07247">
    <property type="entry name" value="SgaA_N_like"/>
    <property type="match status" value="2"/>
</dbReference>
<organism evidence="2 3">
    <name type="scientific">Actinomadura rugatobispora</name>
    <dbReference type="NCBI Taxonomy" id="1994"/>
    <lineage>
        <taxon>Bacteria</taxon>
        <taxon>Bacillati</taxon>
        <taxon>Actinomycetota</taxon>
        <taxon>Actinomycetes</taxon>
        <taxon>Streptosporangiales</taxon>
        <taxon>Thermomonosporaceae</taxon>
        <taxon>Actinomadura</taxon>
    </lineage>
</organism>
<comment type="caution">
    <text evidence="2">The sequence shown here is derived from an EMBL/GenBank/DDBJ whole genome shotgun (WGS) entry which is preliminary data.</text>
</comment>
<gene>
    <name evidence="2" type="ORF">ACFPZN_47115</name>
</gene>
<dbReference type="EMBL" id="JBHSON010000106">
    <property type="protein sequence ID" value="MFC5753235.1"/>
    <property type="molecule type" value="Genomic_DNA"/>
</dbReference>
<protein>
    <submittedName>
        <fullName evidence="2">VOC family protein</fullName>
    </submittedName>
</protein>
<name>A0ABW1AFC1_9ACTN</name>
<accession>A0ABW1AFC1</accession>
<feature type="domain" description="VOC" evidence="1">
    <location>
        <begin position="142"/>
        <end position="260"/>
    </location>
</feature>
<proteinExistence type="predicted"/>
<dbReference type="InterPro" id="IPR004360">
    <property type="entry name" value="Glyas_Fos-R_dOase_dom"/>
</dbReference>
<dbReference type="InterPro" id="IPR037523">
    <property type="entry name" value="VOC_core"/>
</dbReference>
<evidence type="ECO:0000313" key="3">
    <source>
        <dbReference type="Proteomes" id="UP001596074"/>
    </source>
</evidence>
<dbReference type="RefSeq" id="WP_378290049.1">
    <property type="nucleotide sequence ID" value="NZ_JBHSON010000106.1"/>
</dbReference>
<keyword evidence="3" id="KW-1185">Reference proteome</keyword>
<feature type="domain" description="VOC" evidence="1">
    <location>
        <begin position="11"/>
        <end position="128"/>
    </location>
</feature>
<dbReference type="PROSITE" id="PS51819">
    <property type="entry name" value="VOC"/>
    <property type="match status" value="2"/>
</dbReference>
<dbReference type="PANTHER" id="PTHR33993:SF14">
    <property type="entry name" value="GB|AAF24581.1"/>
    <property type="match status" value="1"/>
</dbReference>
<evidence type="ECO:0000259" key="1">
    <source>
        <dbReference type="PROSITE" id="PS51819"/>
    </source>
</evidence>
<sequence>MPEKTAYEPGEPNWIEISSPDVEAATAFYGGLFGWSSYSVSDPFVGDFTIFTLGDVTGPEVAGLTSLADDTVSATWTCYFTVRDASKAADAVRRAGGRVYMEATDVAHLCRVVLAADDQGAGFGLWQPRALAGCGVVGEPNTVNWMGLVSRDTAAARDFYRRVLGWKEPTVAQGLLVDSVYEWRIADGPVAFMVLADEELLDDDLPAFWLPYFVVADCEATVAAAKALGGSVIMPCTDTRYGPCAAVQDPASAPLGLFQRRP</sequence>
<dbReference type="PANTHER" id="PTHR33993">
    <property type="entry name" value="GLYOXALASE-RELATED"/>
    <property type="match status" value="1"/>
</dbReference>
<dbReference type="SUPFAM" id="SSF54593">
    <property type="entry name" value="Glyoxalase/Bleomycin resistance protein/Dihydroxybiphenyl dioxygenase"/>
    <property type="match status" value="2"/>
</dbReference>
<dbReference type="InterPro" id="IPR029068">
    <property type="entry name" value="Glyas_Bleomycin-R_OHBP_Dase"/>
</dbReference>
<evidence type="ECO:0000313" key="2">
    <source>
        <dbReference type="EMBL" id="MFC5753235.1"/>
    </source>
</evidence>
<dbReference type="Pfam" id="PF00903">
    <property type="entry name" value="Glyoxalase"/>
    <property type="match status" value="2"/>
</dbReference>
<reference evidence="3" key="1">
    <citation type="journal article" date="2019" name="Int. J. Syst. Evol. Microbiol.">
        <title>The Global Catalogue of Microorganisms (GCM) 10K type strain sequencing project: providing services to taxonomists for standard genome sequencing and annotation.</title>
        <authorList>
            <consortium name="The Broad Institute Genomics Platform"/>
            <consortium name="The Broad Institute Genome Sequencing Center for Infectious Disease"/>
            <person name="Wu L."/>
            <person name="Ma J."/>
        </authorList>
    </citation>
    <scope>NUCLEOTIDE SEQUENCE [LARGE SCALE GENOMIC DNA]</scope>
    <source>
        <strain evidence="3">KCTC 42087</strain>
    </source>
</reference>